<protein>
    <submittedName>
        <fullName evidence="2">Uncharacterized protein</fullName>
    </submittedName>
</protein>
<accession>A0AAQ3Q3V5</accession>
<dbReference type="EMBL" id="CP136891">
    <property type="protein sequence ID" value="WOK97530.1"/>
    <property type="molecule type" value="Genomic_DNA"/>
</dbReference>
<sequence>MASSKKRKERDEALIVVEVESPPQRVVEVGSHSRTPTFHLLCDEHLQFDENVHLMERVGLSGMLSARNRIESTRPGPKCRPPTVSSPSSSSSSASAAAPNVAGFRYTTLRESLPSAQRRCRSSHGRALSPLRV</sequence>
<proteinExistence type="predicted"/>
<reference evidence="2 3" key="1">
    <citation type="submission" date="2023-10" db="EMBL/GenBank/DDBJ databases">
        <title>Chromosome-scale genome assembly provides insights into flower coloration mechanisms of Canna indica.</title>
        <authorList>
            <person name="Li C."/>
        </authorList>
    </citation>
    <scope>NUCLEOTIDE SEQUENCE [LARGE SCALE GENOMIC DNA]</scope>
    <source>
        <tissue evidence="2">Flower</tissue>
    </source>
</reference>
<name>A0AAQ3Q3V5_9LILI</name>
<dbReference type="AlphaFoldDB" id="A0AAQ3Q3V5"/>
<dbReference type="Proteomes" id="UP001327560">
    <property type="component" value="Chromosome 2"/>
</dbReference>
<keyword evidence="3" id="KW-1185">Reference proteome</keyword>
<evidence type="ECO:0000313" key="3">
    <source>
        <dbReference type="Proteomes" id="UP001327560"/>
    </source>
</evidence>
<gene>
    <name evidence="2" type="ORF">Cni_G06238</name>
</gene>
<organism evidence="2 3">
    <name type="scientific">Canna indica</name>
    <name type="common">Indian-shot</name>
    <dbReference type="NCBI Taxonomy" id="4628"/>
    <lineage>
        <taxon>Eukaryota</taxon>
        <taxon>Viridiplantae</taxon>
        <taxon>Streptophyta</taxon>
        <taxon>Embryophyta</taxon>
        <taxon>Tracheophyta</taxon>
        <taxon>Spermatophyta</taxon>
        <taxon>Magnoliopsida</taxon>
        <taxon>Liliopsida</taxon>
        <taxon>Zingiberales</taxon>
        <taxon>Cannaceae</taxon>
        <taxon>Canna</taxon>
    </lineage>
</organism>
<evidence type="ECO:0000256" key="1">
    <source>
        <dbReference type="SAM" id="MobiDB-lite"/>
    </source>
</evidence>
<feature type="compositionally biased region" description="Low complexity" evidence="1">
    <location>
        <begin position="85"/>
        <end position="99"/>
    </location>
</feature>
<feature type="region of interest" description="Disordered" evidence="1">
    <location>
        <begin position="66"/>
        <end position="100"/>
    </location>
</feature>
<evidence type="ECO:0000313" key="2">
    <source>
        <dbReference type="EMBL" id="WOK97530.1"/>
    </source>
</evidence>
<feature type="region of interest" description="Disordered" evidence="1">
    <location>
        <begin position="113"/>
        <end position="133"/>
    </location>
</feature>